<protein>
    <recommendedName>
        <fullName evidence="8 9">1,4-dihydroxy-2-naphthoate octaprenyltransferase</fullName>
        <shortName evidence="8">DHNA-octaprenyltransferase</shortName>
        <ecNumber evidence="8 9">2.5.1.74</ecNumber>
    </recommendedName>
</protein>
<evidence type="ECO:0000256" key="5">
    <source>
        <dbReference type="ARBA" id="ARBA00022692"/>
    </source>
</evidence>
<feature type="transmembrane region" description="Helical" evidence="8">
    <location>
        <begin position="277"/>
        <end position="293"/>
    </location>
</feature>
<evidence type="ECO:0000256" key="3">
    <source>
        <dbReference type="ARBA" id="ARBA00022475"/>
    </source>
</evidence>
<organism evidence="10 11">
    <name type="scientific">Syntrophus aciditrophicus (strain SB)</name>
    <dbReference type="NCBI Taxonomy" id="56780"/>
    <lineage>
        <taxon>Bacteria</taxon>
        <taxon>Pseudomonadati</taxon>
        <taxon>Thermodesulfobacteriota</taxon>
        <taxon>Syntrophia</taxon>
        <taxon>Syntrophales</taxon>
        <taxon>Syntrophaceae</taxon>
        <taxon>Syntrophus</taxon>
    </lineage>
</organism>
<dbReference type="Gene3D" id="1.10.357.140">
    <property type="entry name" value="UbiA prenyltransferase"/>
    <property type="match status" value="1"/>
</dbReference>
<dbReference type="RefSeq" id="WP_011418719.1">
    <property type="nucleotide sequence ID" value="NC_007759.1"/>
</dbReference>
<keyword evidence="8" id="KW-0997">Cell inner membrane</keyword>
<dbReference type="FunCoup" id="Q2LX93">
    <property type="interactions" value="266"/>
</dbReference>
<evidence type="ECO:0000256" key="9">
    <source>
        <dbReference type="NCBIfam" id="TIGR00751"/>
    </source>
</evidence>
<dbReference type="InterPro" id="IPR000537">
    <property type="entry name" value="UbiA_prenyltransferase"/>
</dbReference>
<gene>
    <name evidence="8" type="primary">menA</name>
    <name evidence="10" type="ORF">SYN_02622</name>
</gene>
<dbReference type="KEGG" id="sat:SYN_02622"/>
<comment type="similarity">
    <text evidence="8">Belongs to the MenA family. Type 1 subfamily.</text>
</comment>
<keyword evidence="2 8" id="KW-0474">Menaquinone biosynthesis</keyword>
<sequence length="294" mass="32158">MNLEKLKAWVQASRPPFFVATLIPLTVGAVLAGRQGALSVPTFLLVLLACFLVHFATNISNDYFDHIQGTDAGKSIGGSRVLQEGKISVAELGRAIILLYSVAAMIGFYLTWTLKLWALVPLMSLAFFSSLFYVAPPIRYGYHGLGELFVGVNMGPVMVLGTAWVLLGRVDWTALPITLPIGLSVALIMNYQNLPDIDTDRATGKRTLAVRLGRKGALNLLMALWMGIYGSVAILALVGYLSPVAWCTLLTLPIPIKLRKIALATRDWVKLDDYGKYVRIFYFINGIILIAGLL</sequence>
<dbReference type="PANTHER" id="PTHR13929:SF0">
    <property type="entry name" value="UBIA PRENYLTRANSFERASE DOMAIN-CONTAINING PROTEIN 1"/>
    <property type="match status" value="1"/>
</dbReference>
<feature type="transmembrane region" description="Helical" evidence="8">
    <location>
        <begin position="92"/>
        <end position="110"/>
    </location>
</feature>
<dbReference type="Proteomes" id="UP000001933">
    <property type="component" value="Chromosome"/>
</dbReference>
<evidence type="ECO:0000256" key="8">
    <source>
        <dbReference type="HAMAP-Rule" id="MF_01937"/>
    </source>
</evidence>
<keyword evidence="6 8" id="KW-1133">Transmembrane helix</keyword>
<feature type="transmembrane region" description="Helical" evidence="8">
    <location>
        <begin position="148"/>
        <end position="167"/>
    </location>
</feature>
<evidence type="ECO:0000256" key="1">
    <source>
        <dbReference type="ARBA" id="ARBA00004141"/>
    </source>
</evidence>
<comment type="subcellular location">
    <subcellularLocation>
        <location evidence="8">Cell inner membrane</location>
        <topology evidence="8">Multi-pass membrane protein</topology>
    </subcellularLocation>
    <subcellularLocation>
        <location evidence="1">Membrane</location>
        <topology evidence="1">Multi-pass membrane protein</topology>
    </subcellularLocation>
</comment>
<comment type="pathway">
    <text evidence="8">Quinol/quinone metabolism; menaquinone biosynthesis; menaquinol from 1,4-dihydroxy-2-naphthoate: step 1/2.</text>
</comment>
<dbReference type="GO" id="GO:0042371">
    <property type="term" value="P:vitamin K biosynthetic process"/>
    <property type="evidence" value="ECO:0007669"/>
    <property type="project" value="TreeGrafter"/>
</dbReference>
<dbReference type="HAMAP" id="MF_01937">
    <property type="entry name" value="MenA_1"/>
    <property type="match status" value="1"/>
</dbReference>
<dbReference type="Pfam" id="PF01040">
    <property type="entry name" value="UbiA"/>
    <property type="match status" value="1"/>
</dbReference>
<comment type="catalytic activity">
    <reaction evidence="8">
        <text>an all-trans-polyprenyl diphosphate + 1,4-dihydroxy-2-naphthoate + H(+) = a 2-demethylmenaquinol + CO2 + diphosphate</text>
        <dbReference type="Rhea" id="RHEA:26478"/>
        <dbReference type="Rhea" id="RHEA-COMP:9563"/>
        <dbReference type="Rhea" id="RHEA-COMP:9564"/>
        <dbReference type="ChEBI" id="CHEBI:11173"/>
        <dbReference type="ChEBI" id="CHEBI:15378"/>
        <dbReference type="ChEBI" id="CHEBI:16526"/>
        <dbReference type="ChEBI" id="CHEBI:33019"/>
        <dbReference type="ChEBI" id="CHEBI:55437"/>
        <dbReference type="ChEBI" id="CHEBI:58914"/>
        <dbReference type="EC" id="2.5.1.74"/>
    </reaction>
</comment>
<keyword evidence="5 8" id="KW-0812">Transmembrane</keyword>
<name>Q2LX93_SYNAS</name>
<accession>Q2LX93</accession>
<comment type="function">
    <text evidence="8">Conversion of 1,4-dihydroxy-2-naphthoate (DHNA) to demethylmenaquinone (DMK).</text>
</comment>
<evidence type="ECO:0000313" key="11">
    <source>
        <dbReference type="Proteomes" id="UP000001933"/>
    </source>
</evidence>
<dbReference type="GO" id="GO:0046428">
    <property type="term" value="F:1,4-dihydroxy-2-naphthoate polyprenyltransferase activity"/>
    <property type="evidence" value="ECO:0007669"/>
    <property type="project" value="UniProtKB-UniRule"/>
</dbReference>
<evidence type="ECO:0000256" key="2">
    <source>
        <dbReference type="ARBA" id="ARBA00022428"/>
    </source>
</evidence>
<dbReference type="NCBIfam" id="TIGR00751">
    <property type="entry name" value="menA"/>
    <property type="match status" value="1"/>
</dbReference>
<dbReference type="InterPro" id="IPR004657">
    <property type="entry name" value="MenA"/>
</dbReference>
<dbReference type="eggNOG" id="COG1575">
    <property type="taxonomic scope" value="Bacteria"/>
</dbReference>
<dbReference type="InterPro" id="IPR044878">
    <property type="entry name" value="UbiA_sf"/>
</dbReference>
<dbReference type="EC" id="2.5.1.74" evidence="8 9"/>
<dbReference type="STRING" id="56780.SYN_02622"/>
<dbReference type="InParanoid" id="Q2LX93"/>
<feature type="transmembrane region" description="Helical" evidence="8">
    <location>
        <begin position="234"/>
        <end position="256"/>
    </location>
</feature>
<feature type="transmembrane region" description="Helical" evidence="8">
    <location>
        <begin position="173"/>
        <end position="191"/>
    </location>
</feature>
<dbReference type="PIRSF" id="PIRSF005355">
    <property type="entry name" value="UBIAD1"/>
    <property type="match status" value="1"/>
</dbReference>
<dbReference type="GO" id="GO:0005886">
    <property type="term" value="C:plasma membrane"/>
    <property type="evidence" value="ECO:0007669"/>
    <property type="project" value="UniProtKB-SubCell"/>
</dbReference>
<evidence type="ECO:0000313" key="10">
    <source>
        <dbReference type="EMBL" id="ABC78702.1"/>
    </source>
</evidence>
<dbReference type="InterPro" id="IPR026046">
    <property type="entry name" value="UBIAD1"/>
</dbReference>
<evidence type="ECO:0000256" key="4">
    <source>
        <dbReference type="ARBA" id="ARBA00022679"/>
    </source>
</evidence>
<feature type="transmembrane region" description="Helical" evidence="8">
    <location>
        <begin position="116"/>
        <end position="136"/>
    </location>
</feature>
<dbReference type="AlphaFoldDB" id="Q2LX93"/>
<evidence type="ECO:0000256" key="7">
    <source>
        <dbReference type="ARBA" id="ARBA00023136"/>
    </source>
</evidence>
<dbReference type="HOGENOM" id="CLU_043611_0_1_7"/>
<reference evidence="10 11" key="1">
    <citation type="journal article" date="2007" name="Proc. Natl. Acad. Sci. U.S.A.">
        <title>The genome of Syntrophus aciditrophicus: life at the thermodynamic limit of microbial growth.</title>
        <authorList>
            <person name="McInerney M.J."/>
            <person name="Rohlin L."/>
            <person name="Mouttaki H."/>
            <person name="Kim U."/>
            <person name="Krupp R.S."/>
            <person name="Rios-Hernandez L."/>
            <person name="Sieber J."/>
            <person name="Struchtemeyer C.G."/>
            <person name="Bhattacharyya A."/>
            <person name="Campbell J.W."/>
            <person name="Gunsalus R.P."/>
        </authorList>
    </citation>
    <scope>NUCLEOTIDE SEQUENCE [LARGE SCALE GENOMIC DNA]</scope>
    <source>
        <strain evidence="10 11">SB</strain>
    </source>
</reference>
<dbReference type="UniPathway" id="UPA00079">
    <property type="reaction ID" value="UER00168"/>
</dbReference>
<keyword evidence="11" id="KW-1185">Reference proteome</keyword>
<proteinExistence type="inferred from homology"/>
<keyword evidence="7 8" id="KW-0472">Membrane</keyword>
<dbReference type="EMBL" id="CP000252">
    <property type="protein sequence ID" value="ABC78702.1"/>
    <property type="molecule type" value="Genomic_DNA"/>
</dbReference>
<dbReference type="GO" id="GO:0009234">
    <property type="term" value="P:menaquinone biosynthetic process"/>
    <property type="evidence" value="ECO:0007669"/>
    <property type="project" value="UniProtKB-UniRule"/>
</dbReference>
<feature type="transmembrane region" description="Helical" evidence="8">
    <location>
        <begin position="38"/>
        <end position="57"/>
    </location>
</feature>
<keyword evidence="4 8" id="KW-0808">Transferase</keyword>
<dbReference type="PANTHER" id="PTHR13929">
    <property type="entry name" value="1,4-DIHYDROXY-2-NAPHTHOATE OCTAPRENYLTRANSFERASE"/>
    <property type="match status" value="1"/>
</dbReference>
<keyword evidence="3 8" id="KW-1003">Cell membrane</keyword>
<evidence type="ECO:0000256" key="6">
    <source>
        <dbReference type="ARBA" id="ARBA00022989"/>
    </source>
</evidence>
<dbReference type="OrthoDB" id="9767568at2"/>
<feature type="transmembrane region" description="Helical" evidence="8">
    <location>
        <begin position="12"/>
        <end position="32"/>
    </location>
</feature>
<dbReference type="CDD" id="cd13962">
    <property type="entry name" value="PT_UbiA_UBIAD1"/>
    <property type="match status" value="1"/>
</dbReference>
<feature type="transmembrane region" description="Helical" evidence="8">
    <location>
        <begin position="212"/>
        <end position="228"/>
    </location>
</feature>